<organism evidence="1 2">
    <name type="scientific">Megalodesulfovibrio gigas (strain ATCC 19364 / DSM 1382 / NCIMB 9332 / VKM B-1759)</name>
    <name type="common">Desulfovibrio gigas</name>
    <dbReference type="NCBI Taxonomy" id="1121448"/>
    <lineage>
        <taxon>Bacteria</taxon>
        <taxon>Pseudomonadati</taxon>
        <taxon>Thermodesulfobacteriota</taxon>
        <taxon>Desulfovibrionia</taxon>
        <taxon>Desulfovibrionales</taxon>
        <taxon>Desulfovibrionaceae</taxon>
        <taxon>Megalodesulfovibrio</taxon>
    </lineage>
</organism>
<reference evidence="1 2" key="1">
    <citation type="journal article" date="2013" name="J. Bacteriol.">
        <title>Roles of HynAB and Ech, the only two hydrogenases found in the model sulfate reducer Desulfovibrio gigas.</title>
        <authorList>
            <person name="Morais-Silva F.O."/>
            <person name="Santos C.I."/>
            <person name="Rodrigues R."/>
            <person name="Pereira I.A."/>
            <person name="Rodrigues-Pousada C."/>
        </authorList>
    </citation>
    <scope>NUCLEOTIDE SEQUENCE [LARGE SCALE GENOMIC DNA]</scope>
    <source>
        <strain evidence="2">ATCC 19364 / DSM 1382 / NCIMB 9332 / VKM B-1759</strain>
    </source>
</reference>
<accession>T2G898</accession>
<dbReference type="AlphaFoldDB" id="T2G898"/>
<dbReference type="RefSeq" id="WP_021758687.1">
    <property type="nucleotide sequence ID" value="NC_022444.1"/>
</dbReference>
<reference evidence="2" key="2">
    <citation type="submission" date="2013-07" db="EMBL/GenBank/DDBJ databases">
        <authorList>
            <person name="Morais-Silva F.O."/>
            <person name="Rezende A.M."/>
            <person name="Pimentel C."/>
            <person name="Resende D.M."/>
            <person name="Santos C.I."/>
            <person name="Clemente C."/>
            <person name="de Oliveira L.M."/>
            <person name="da Silva S.M."/>
            <person name="Costa D.A."/>
            <person name="Varela-Raposo A."/>
            <person name="Horacio E.C.A."/>
            <person name="Matos M."/>
            <person name="Flores O."/>
            <person name="Ruiz J.C."/>
            <person name="Rodrigues-Pousada C."/>
        </authorList>
    </citation>
    <scope>NUCLEOTIDE SEQUENCE [LARGE SCALE GENOMIC DNA]</scope>
    <source>
        <strain evidence="2">ATCC 19364 / DSM 1382 / NCIMB 9332 / VKM B-1759</strain>
    </source>
</reference>
<dbReference type="PATRIC" id="fig|1121448.10.peg.162"/>
<keyword evidence="2" id="KW-1185">Reference proteome</keyword>
<dbReference type="HOGENOM" id="CLU_2464027_0_0_7"/>
<dbReference type="Proteomes" id="UP000016587">
    <property type="component" value="Chromosome"/>
</dbReference>
<evidence type="ECO:0000313" key="1">
    <source>
        <dbReference type="EMBL" id="AGW12097.1"/>
    </source>
</evidence>
<name>T2G898_MEGG1</name>
<gene>
    <name evidence="1" type="ORF">DGI_0160</name>
</gene>
<evidence type="ECO:0000313" key="2">
    <source>
        <dbReference type="Proteomes" id="UP000016587"/>
    </source>
</evidence>
<protein>
    <submittedName>
        <fullName evidence="1">Uncharacterized protein</fullName>
    </submittedName>
</protein>
<sequence length="88" mass="8574">MANVAGATTPGTRVTATAAAARRGVVTARLGAGRVLVQAGDASIQATADAALEPGQAVLLLDWPGGVAALPLAGAGMAEREEVICNHG</sequence>
<dbReference type="STRING" id="1121448.DGI_0160"/>
<dbReference type="EMBL" id="CP006585">
    <property type="protein sequence ID" value="AGW12097.1"/>
    <property type="molecule type" value="Genomic_DNA"/>
</dbReference>
<proteinExistence type="predicted"/>
<dbReference type="KEGG" id="dgg:DGI_0160"/>